<evidence type="ECO:0000256" key="2">
    <source>
        <dbReference type="ARBA" id="ARBA00022448"/>
    </source>
</evidence>
<dbReference type="InterPro" id="IPR035906">
    <property type="entry name" value="MetI-like_sf"/>
</dbReference>
<protein>
    <submittedName>
        <fullName evidence="9">ABC transporter permease subunit</fullName>
    </submittedName>
</protein>
<reference evidence="9 10" key="1">
    <citation type="submission" date="2019-12" db="EMBL/GenBank/DDBJ databases">
        <title>Lactobacillus hilgardii FLUB.</title>
        <authorList>
            <person name="Gustaw K."/>
        </authorList>
    </citation>
    <scope>NUCLEOTIDE SEQUENCE [LARGE SCALE GENOMIC DNA]</scope>
    <source>
        <strain evidence="9 10">FLUB</strain>
    </source>
</reference>
<feature type="transmembrane region" description="Helical" evidence="7">
    <location>
        <begin position="198"/>
        <end position="220"/>
    </location>
</feature>
<feature type="transmembrane region" description="Helical" evidence="7">
    <location>
        <begin position="30"/>
        <end position="51"/>
    </location>
</feature>
<dbReference type="InterPro" id="IPR000515">
    <property type="entry name" value="MetI-like"/>
</dbReference>
<dbReference type="PROSITE" id="PS50928">
    <property type="entry name" value="ABC_TM1"/>
    <property type="match status" value="1"/>
</dbReference>
<feature type="transmembrane region" description="Helical" evidence="7">
    <location>
        <begin position="97"/>
        <end position="115"/>
    </location>
</feature>
<dbReference type="AlphaFoldDB" id="A0A6P1E9Q2"/>
<keyword evidence="3" id="KW-1003">Cell membrane</keyword>
<dbReference type="GO" id="GO:0048473">
    <property type="term" value="P:D-methionine transmembrane transport"/>
    <property type="evidence" value="ECO:0007669"/>
    <property type="project" value="TreeGrafter"/>
</dbReference>
<comment type="similarity">
    <text evidence="7">Belongs to the binding-protein-dependent transport system permease family.</text>
</comment>
<dbReference type="RefSeq" id="WP_003552537.1">
    <property type="nucleotide sequence ID" value="NZ_CABKOL010000106.1"/>
</dbReference>
<dbReference type="SUPFAM" id="SSF161098">
    <property type="entry name" value="MetI-like"/>
    <property type="match status" value="1"/>
</dbReference>
<gene>
    <name evidence="9" type="ORF">GQR93_04080</name>
</gene>
<keyword evidence="2 7" id="KW-0813">Transport</keyword>
<dbReference type="GeneID" id="69057532"/>
<dbReference type="Pfam" id="PF00528">
    <property type="entry name" value="BPD_transp_1"/>
    <property type="match status" value="1"/>
</dbReference>
<feature type="transmembrane region" description="Helical" evidence="7">
    <location>
        <begin position="155"/>
        <end position="178"/>
    </location>
</feature>
<dbReference type="Proteomes" id="UP000465035">
    <property type="component" value="Chromosome"/>
</dbReference>
<keyword evidence="5 7" id="KW-1133">Transmembrane helix</keyword>
<sequence length="226" mass="24376">MLSLISHWFPNVSANSGIFWTAVIQTLEMTIIVGVVSFVISLFLAICLVATKKGGLLEQPATWTILDKIVNLFRSIPFIILIAALIPLTRIISGTAIGVQGTIFPLIVGITPFFTRQIESALNEVDSGLIEVGEVIGLTPWQIIRSIYLKEGIPNIIRVTTITIISLIGLTAIVGVVGGGGIGDYAIQYGYQQNELDATYACIIILVIIVSIIQAIGTLLSRKLTR</sequence>
<accession>A0A6P1E9Q2</accession>
<dbReference type="PANTHER" id="PTHR30450:SF1">
    <property type="entry name" value="D-METHIONINE TRANSPORT SYSTEM PERMEASE PROTEIN METI-RELATED"/>
    <property type="match status" value="1"/>
</dbReference>
<keyword evidence="4 7" id="KW-0812">Transmembrane</keyword>
<feature type="domain" description="ABC transmembrane type-1" evidence="8">
    <location>
        <begin position="23"/>
        <end position="217"/>
    </location>
</feature>
<proteinExistence type="inferred from homology"/>
<evidence type="ECO:0000313" key="10">
    <source>
        <dbReference type="Proteomes" id="UP000465035"/>
    </source>
</evidence>
<dbReference type="GO" id="GO:0005886">
    <property type="term" value="C:plasma membrane"/>
    <property type="evidence" value="ECO:0007669"/>
    <property type="project" value="UniProtKB-SubCell"/>
</dbReference>
<evidence type="ECO:0000313" key="9">
    <source>
        <dbReference type="EMBL" id="QHB51453.1"/>
    </source>
</evidence>
<comment type="subcellular location">
    <subcellularLocation>
        <location evidence="1 7">Cell membrane</location>
        <topology evidence="1 7">Multi-pass membrane protein</topology>
    </subcellularLocation>
</comment>
<evidence type="ECO:0000256" key="6">
    <source>
        <dbReference type="ARBA" id="ARBA00023136"/>
    </source>
</evidence>
<organism evidence="9 10">
    <name type="scientific">Lentilactobacillus hilgardii</name>
    <name type="common">Lactobacillus hilgardii</name>
    <dbReference type="NCBI Taxonomy" id="1588"/>
    <lineage>
        <taxon>Bacteria</taxon>
        <taxon>Bacillati</taxon>
        <taxon>Bacillota</taxon>
        <taxon>Bacilli</taxon>
        <taxon>Lactobacillales</taxon>
        <taxon>Lactobacillaceae</taxon>
        <taxon>Lentilactobacillus</taxon>
    </lineage>
</organism>
<keyword evidence="6 7" id="KW-0472">Membrane</keyword>
<feature type="transmembrane region" description="Helical" evidence="7">
    <location>
        <begin position="72"/>
        <end position="91"/>
    </location>
</feature>
<dbReference type="PANTHER" id="PTHR30450">
    <property type="entry name" value="ABC TRANSPORTER PERMEASE"/>
    <property type="match status" value="1"/>
</dbReference>
<dbReference type="Gene3D" id="1.10.3720.10">
    <property type="entry name" value="MetI-like"/>
    <property type="match status" value="1"/>
</dbReference>
<dbReference type="InterPro" id="IPR051322">
    <property type="entry name" value="AA_ABC_Transporter_Permease"/>
</dbReference>
<evidence type="ECO:0000256" key="1">
    <source>
        <dbReference type="ARBA" id="ARBA00004651"/>
    </source>
</evidence>
<evidence type="ECO:0000256" key="3">
    <source>
        <dbReference type="ARBA" id="ARBA00022475"/>
    </source>
</evidence>
<evidence type="ECO:0000256" key="4">
    <source>
        <dbReference type="ARBA" id="ARBA00022692"/>
    </source>
</evidence>
<evidence type="ECO:0000256" key="7">
    <source>
        <dbReference type="RuleBase" id="RU363032"/>
    </source>
</evidence>
<dbReference type="SMR" id="A0A6P1E9Q2"/>
<evidence type="ECO:0000256" key="5">
    <source>
        <dbReference type="ARBA" id="ARBA00022989"/>
    </source>
</evidence>
<dbReference type="EMBL" id="CP047121">
    <property type="protein sequence ID" value="QHB51453.1"/>
    <property type="molecule type" value="Genomic_DNA"/>
</dbReference>
<name>A0A6P1E9Q2_LENHI</name>
<evidence type="ECO:0000259" key="8">
    <source>
        <dbReference type="PROSITE" id="PS50928"/>
    </source>
</evidence>
<dbReference type="CDD" id="cd06261">
    <property type="entry name" value="TM_PBP2"/>
    <property type="match status" value="1"/>
</dbReference>